<keyword evidence="1" id="KW-1133">Transmembrane helix</keyword>
<comment type="caution">
    <text evidence="2">The sequence shown here is derived from an EMBL/GenBank/DDBJ whole genome shotgun (WGS) entry which is preliminary data.</text>
</comment>
<proteinExistence type="predicted"/>
<evidence type="ECO:0000256" key="1">
    <source>
        <dbReference type="SAM" id="Phobius"/>
    </source>
</evidence>
<organism evidence="2 3">
    <name type="scientific">Methylobacillus methanolivorans</name>
    <dbReference type="NCBI Taxonomy" id="1848927"/>
    <lineage>
        <taxon>Bacteria</taxon>
        <taxon>Pseudomonadati</taxon>
        <taxon>Pseudomonadota</taxon>
        <taxon>Betaproteobacteria</taxon>
        <taxon>Nitrosomonadales</taxon>
        <taxon>Methylophilaceae</taxon>
        <taxon>Methylobacillus</taxon>
    </lineage>
</organism>
<evidence type="ECO:0000313" key="3">
    <source>
        <dbReference type="Proteomes" id="UP001617669"/>
    </source>
</evidence>
<keyword evidence="1" id="KW-0472">Membrane</keyword>
<feature type="transmembrane region" description="Helical" evidence="1">
    <location>
        <begin position="35"/>
        <end position="54"/>
    </location>
</feature>
<keyword evidence="1" id="KW-0812">Transmembrane</keyword>
<evidence type="ECO:0000313" key="2">
    <source>
        <dbReference type="EMBL" id="MFJ5445179.1"/>
    </source>
</evidence>
<dbReference type="Proteomes" id="UP001617669">
    <property type="component" value="Unassembled WGS sequence"/>
</dbReference>
<dbReference type="EMBL" id="JBIWXY010000001">
    <property type="protein sequence ID" value="MFJ5445179.1"/>
    <property type="molecule type" value="Genomic_DNA"/>
</dbReference>
<reference evidence="2 3" key="1">
    <citation type="submission" date="2024-11" db="EMBL/GenBank/DDBJ databases">
        <authorList>
            <person name="Kaparullina E.N."/>
            <person name="Delegan Y.A."/>
            <person name="Doronina N.V."/>
        </authorList>
    </citation>
    <scope>NUCLEOTIDE SEQUENCE [LARGE SCALE GENOMIC DNA]</scope>
    <source>
        <strain evidence="2 3">7sh_L</strain>
    </source>
</reference>
<accession>A0ABW8GJ16</accession>
<evidence type="ECO:0008006" key="4">
    <source>
        <dbReference type="Google" id="ProtNLM"/>
    </source>
</evidence>
<dbReference type="RefSeq" id="WP_400879089.1">
    <property type="nucleotide sequence ID" value="NZ_JBIWXY010000001.1"/>
</dbReference>
<protein>
    <recommendedName>
        <fullName evidence="4">Iron uptake protein</fullName>
    </recommendedName>
</protein>
<feature type="transmembrane region" description="Helical" evidence="1">
    <location>
        <begin position="6"/>
        <end position="28"/>
    </location>
</feature>
<gene>
    <name evidence="2" type="ORF">ACIKP9_02945</name>
</gene>
<sequence length="83" mass="9305">MRILTIIIGGYALSAVIVQFLALGLAKLGMLRSEAVVASALLAFLIYLVILLWAFAERRLLRLFMVLCLFPCLLYLLADQFSR</sequence>
<feature type="transmembrane region" description="Helical" evidence="1">
    <location>
        <begin position="60"/>
        <end position="78"/>
    </location>
</feature>
<name>A0ABW8GJ16_9PROT</name>
<keyword evidence="3" id="KW-1185">Reference proteome</keyword>